<comment type="similarity">
    <text evidence="1">Belongs to the CapA family.</text>
</comment>
<dbReference type="SMART" id="SM00854">
    <property type="entry name" value="PGA_cap"/>
    <property type="match status" value="1"/>
</dbReference>
<evidence type="ECO:0000313" key="3">
    <source>
        <dbReference type="EMBL" id="GGD28466.1"/>
    </source>
</evidence>
<dbReference type="Gene3D" id="3.60.21.10">
    <property type="match status" value="1"/>
</dbReference>
<dbReference type="Proteomes" id="UP000633205">
    <property type="component" value="Unassembled WGS sequence"/>
</dbReference>
<sequence>MGAAVRMSTLRSAEMMFVGDLILGADEVRGHFGDTGDTLRGADVAVGHVEWPHTRRGQVSSADLPAPAAPPDNLAVLGDVGITVATLAANHIFDQGQNGVEDTVSTLRELGIATTGAGSHSAAAREAATVERAGLSIGLLSYNAVGPRESWATPSKAGAAYVRIHAHYDVEMASPGSPPTEFTAIDAETLSAMCADIRELKERVDVVAVSLHKGLVFERARLAQYERPLAYAAIDAGADVVIGHHAHILRGVEVYKGRPIFHGVNHFVTAYPDSANPQSSASRARTRPTRSPILSLVDPDRDVQNFPFSRDARQTMIATVEVDASGVARAGFVPCWIDENARTHVAHGERGAQIVQYVRDITTEAGLAADIEWDGARAAFFTR</sequence>
<keyword evidence="4" id="KW-1185">Reference proteome</keyword>
<dbReference type="InterPro" id="IPR029052">
    <property type="entry name" value="Metallo-depent_PP-like"/>
</dbReference>
<reference evidence="3" key="1">
    <citation type="journal article" date="2014" name="Int. J. Syst. Evol. Microbiol.">
        <title>Complete genome sequence of Corynebacterium casei LMG S-19264T (=DSM 44701T), isolated from a smear-ripened cheese.</title>
        <authorList>
            <consortium name="US DOE Joint Genome Institute (JGI-PGF)"/>
            <person name="Walter F."/>
            <person name="Albersmeier A."/>
            <person name="Kalinowski J."/>
            <person name="Ruckert C."/>
        </authorList>
    </citation>
    <scope>NUCLEOTIDE SEQUENCE</scope>
    <source>
        <strain evidence="3">CGMCC 1.15152</strain>
    </source>
</reference>
<protein>
    <recommendedName>
        <fullName evidence="2">Capsule synthesis protein CapA domain-containing protein</fullName>
    </recommendedName>
</protein>
<dbReference type="PANTHER" id="PTHR33393:SF11">
    <property type="entry name" value="POLYGLUTAMINE SYNTHESIS ACCESSORY PROTEIN RV0574C-RELATED"/>
    <property type="match status" value="1"/>
</dbReference>
<dbReference type="PANTHER" id="PTHR33393">
    <property type="entry name" value="POLYGLUTAMINE SYNTHESIS ACCESSORY PROTEIN RV0574C-RELATED"/>
    <property type="match status" value="1"/>
</dbReference>
<dbReference type="InterPro" id="IPR019079">
    <property type="entry name" value="Capsule_synth_CapA"/>
</dbReference>
<evidence type="ECO:0000256" key="1">
    <source>
        <dbReference type="ARBA" id="ARBA00005662"/>
    </source>
</evidence>
<feature type="domain" description="Capsule synthesis protein CapA" evidence="2">
    <location>
        <begin position="14"/>
        <end position="271"/>
    </location>
</feature>
<proteinExistence type="inferred from homology"/>
<reference evidence="3" key="2">
    <citation type="submission" date="2020-09" db="EMBL/GenBank/DDBJ databases">
        <authorList>
            <person name="Sun Q."/>
            <person name="Zhou Y."/>
        </authorList>
    </citation>
    <scope>NUCLEOTIDE SEQUENCE</scope>
    <source>
        <strain evidence="3">CGMCC 1.15152</strain>
    </source>
</reference>
<dbReference type="EMBL" id="BMHO01000001">
    <property type="protein sequence ID" value="GGD28466.1"/>
    <property type="molecule type" value="Genomic_DNA"/>
</dbReference>
<organism evidence="3 4">
    <name type="scientific">Microbacterium faecale</name>
    <dbReference type="NCBI Taxonomy" id="1804630"/>
    <lineage>
        <taxon>Bacteria</taxon>
        <taxon>Bacillati</taxon>
        <taxon>Actinomycetota</taxon>
        <taxon>Actinomycetes</taxon>
        <taxon>Micrococcales</taxon>
        <taxon>Microbacteriaceae</taxon>
        <taxon>Microbacterium</taxon>
    </lineage>
</organism>
<dbReference type="InterPro" id="IPR052169">
    <property type="entry name" value="CW_Biosynth-Accessory"/>
</dbReference>
<evidence type="ECO:0000259" key="2">
    <source>
        <dbReference type="SMART" id="SM00854"/>
    </source>
</evidence>
<dbReference type="AlphaFoldDB" id="A0A917DD85"/>
<name>A0A917DD85_9MICO</name>
<evidence type="ECO:0000313" key="4">
    <source>
        <dbReference type="Proteomes" id="UP000633205"/>
    </source>
</evidence>
<gene>
    <name evidence="3" type="ORF">GCM10010915_05620</name>
</gene>
<accession>A0A917DD85</accession>
<dbReference type="Pfam" id="PF09587">
    <property type="entry name" value="PGA_cap"/>
    <property type="match status" value="1"/>
</dbReference>
<comment type="caution">
    <text evidence="3">The sequence shown here is derived from an EMBL/GenBank/DDBJ whole genome shotgun (WGS) entry which is preliminary data.</text>
</comment>
<dbReference type="SUPFAM" id="SSF56300">
    <property type="entry name" value="Metallo-dependent phosphatases"/>
    <property type="match status" value="1"/>
</dbReference>